<dbReference type="InterPro" id="IPR020846">
    <property type="entry name" value="MFS_dom"/>
</dbReference>
<feature type="transmembrane region" description="Helical" evidence="4">
    <location>
        <begin position="365"/>
        <end position="385"/>
    </location>
</feature>
<name>A0ABY8IFW3_9HYPH</name>
<feature type="transmembrane region" description="Helical" evidence="4">
    <location>
        <begin position="17"/>
        <end position="41"/>
    </location>
</feature>
<feature type="transmembrane region" description="Helical" evidence="4">
    <location>
        <begin position="243"/>
        <end position="261"/>
    </location>
</feature>
<dbReference type="CDD" id="cd17355">
    <property type="entry name" value="MFS_YcxA_like"/>
    <property type="match status" value="1"/>
</dbReference>
<dbReference type="RefSeq" id="WP_142824803.1">
    <property type="nucleotide sequence ID" value="NZ_CP117267.1"/>
</dbReference>
<evidence type="ECO:0000256" key="1">
    <source>
        <dbReference type="ARBA" id="ARBA00022692"/>
    </source>
</evidence>
<feature type="domain" description="Major facilitator superfamily (MFS) profile" evidence="5">
    <location>
        <begin position="21"/>
        <end position="423"/>
    </location>
</feature>
<dbReference type="Gene3D" id="1.20.1250.20">
    <property type="entry name" value="MFS general substrate transporter like domains"/>
    <property type="match status" value="2"/>
</dbReference>
<proteinExistence type="predicted"/>
<keyword evidence="2 4" id="KW-1133">Transmembrane helix</keyword>
<evidence type="ECO:0000256" key="4">
    <source>
        <dbReference type="SAM" id="Phobius"/>
    </source>
</evidence>
<evidence type="ECO:0000256" key="2">
    <source>
        <dbReference type="ARBA" id="ARBA00022989"/>
    </source>
</evidence>
<reference evidence="6" key="1">
    <citation type="journal article" date="2019" name="Phytopathology">
        <title>A Novel Group of Rhizobium tumorigenes-Like Agrobacteria Associated with Crown Gall Disease of Rhododendron and Blueberry.</title>
        <authorList>
            <person name="Kuzmanovic N."/>
            <person name="Behrens P."/>
            <person name="Idczak E."/>
            <person name="Wagner S."/>
            <person name="Gotz M."/>
            <person name="Sproer C."/>
            <person name="Bunk B."/>
            <person name="Overmann J."/>
            <person name="Smalla K."/>
        </authorList>
    </citation>
    <scope>NUCLEOTIDE SEQUENCE</scope>
    <source>
        <strain evidence="6">Rho-6.2</strain>
    </source>
</reference>
<feature type="transmembrane region" description="Helical" evidence="4">
    <location>
        <begin position="172"/>
        <end position="195"/>
    </location>
</feature>
<dbReference type="PROSITE" id="PS50850">
    <property type="entry name" value="MFS"/>
    <property type="match status" value="1"/>
</dbReference>
<evidence type="ECO:0000313" key="6">
    <source>
        <dbReference type="EMBL" id="WFS22222.1"/>
    </source>
</evidence>
<feature type="transmembrane region" description="Helical" evidence="4">
    <location>
        <begin position="273"/>
        <end position="296"/>
    </location>
</feature>
<protein>
    <submittedName>
        <fullName evidence="6">MFS transporter</fullName>
    </submittedName>
</protein>
<feature type="transmembrane region" description="Helical" evidence="4">
    <location>
        <begin position="61"/>
        <end position="80"/>
    </location>
</feature>
<feature type="transmembrane region" description="Helical" evidence="4">
    <location>
        <begin position="144"/>
        <end position="166"/>
    </location>
</feature>
<feature type="transmembrane region" description="Helical" evidence="4">
    <location>
        <begin position="87"/>
        <end position="106"/>
    </location>
</feature>
<dbReference type="InterPro" id="IPR050327">
    <property type="entry name" value="Proton-linked_MCT"/>
</dbReference>
<dbReference type="SUPFAM" id="SSF103473">
    <property type="entry name" value="MFS general substrate transporter"/>
    <property type="match status" value="1"/>
</dbReference>
<dbReference type="Proteomes" id="UP000318939">
    <property type="component" value="Chromosome"/>
</dbReference>
<keyword evidence="1 4" id="KW-0812">Transmembrane</keyword>
<dbReference type="InterPro" id="IPR036259">
    <property type="entry name" value="MFS_trans_sf"/>
</dbReference>
<gene>
    <name evidence="6" type="ORF">PR018_13830</name>
</gene>
<keyword evidence="3 4" id="KW-0472">Membrane</keyword>
<dbReference type="Pfam" id="PF07690">
    <property type="entry name" value="MFS_1"/>
    <property type="match status" value="1"/>
</dbReference>
<dbReference type="PANTHER" id="PTHR11360">
    <property type="entry name" value="MONOCARBOXYLATE TRANSPORTER"/>
    <property type="match status" value="1"/>
</dbReference>
<keyword evidence="7" id="KW-1185">Reference proteome</keyword>
<dbReference type="InterPro" id="IPR011701">
    <property type="entry name" value="MFS"/>
</dbReference>
<sequence length="432" mass="46580">MVSTALASTLARRNIHYGWVVVGATFLTMLVTAGAMGAPGVLIKPLQDEFGWSTSSISSALAIRLLLFGLMGPFAAAFMNRFGVRNVIIFALVTVAIGFIGSLYMTQLWQLLLFWGIIVGFGTGLTAMVLAATVSARWFSKNRGLVVGMLSASSATGQLVFLPLMAELTQRYGWRTTVVFVCTMLAVAALVVMALMRDRPADLGLPVFGEETVTPVPKIDKSLAAMLMSPLLVLKEVSRSSTFWILFTTFFICGLSTNGLIQTHFVTLCGDYGILPVAAASVLAVMGIFDFFGTIGSGWLSDRFDNRWLLFWYYGLRGLALLFLPFSQFGFYGLSIFAVFYGLDWIATVPPTVKIAADRFGPEKAGMVFGWVFTGHQLGAATAAFGAGLSRTELDSYLPAFFVAGAFCLLAAILAITLSKPGITLRRTATAH</sequence>
<feature type="transmembrane region" description="Helical" evidence="4">
    <location>
        <begin position="397"/>
        <end position="418"/>
    </location>
</feature>
<dbReference type="PANTHER" id="PTHR11360:SF290">
    <property type="entry name" value="MONOCARBOXYLATE MFS PERMEASE"/>
    <property type="match status" value="1"/>
</dbReference>
<dbReference type="EMBL" id="CP117267">
    <property type="protein sequence ID" value="WFS22222.1"/>
    <property type="molecule type" value="Genomic_DNA"/>
</dbReference>
<evidence type="ECO:0000259" key="5">
    <source>
        <dbReference type="PROSITE" id="PS50850"/>
    </source>
</evidence>
<feature type="transmembrane region" description="Helical" evidence="4">
    <location>
        <begin position="112"/>
        <end position="132"/>
    </location>
</feature>
<evidence type="ECO:0000313" key="7">
    <source>
        <dbReference type="Proteomes" id="UP000318939"/>
    </source>
</evidence>
<reference evidence="6" key="2">
    <citation type="journal article" date="2023" name="MicrobiologyOpen">
        <title>Genomics of the tumorigenes clade of the family Rhizobiaceae and description of Rhizobium rhododendri sp. nov.</title>
        <authorList>
            <person name="Kuzmanovic N."/>
            <person name="diCenzo G.C."/>
            <person name="Bunk B."/>
            <person name="Sproeer C."/>
            <person name="Fruehling A."/>
            <person name="Neumann-Schaal M."/>
            <person name="Overmann J."/>
            <person name="Smalla K."/>
        </authorList>
    </citation>
    <scope>NUCLEOTIDE SEQUENCE</scope>
    <source>
        <strain evidence="6">Rho-6.2</strain>
    </source>
</reference>
<organism evidence="6 7">
    <name type="scientific">Rhizobium rhododendri</name>
    <dbReference type="NCBI Taxonomy" id="2506430"/>
    <lineage>
        <taxon>Bacteria</taxon>
        <taxon>Pseudomonadati</taxon>
        <taxon>Pseudomonadota</taxon>
        <taxon>Alphaproteobacteria</taxon>
        <taxon>Hyphomicrobiales</taxon>
        <taxon>Rhizobiaceae</taxon>
        <taxon>Rhizobium/Agrobacterium group</taxon>
        <taxon>Rhizobium</taxon>
    </lineage>
</organism>
<evidence type="ECO:0000256" key="3">
    <source>
        <dbReference type="ARBA" id="ARBA00023136"/>
    </source>
</evidence>
<accession>A0ABY8IFW3</accession>